<proteinExistence type="predicted"/>
<organism evidence="1 2">
    <name type="scientific">Plectosphaerella plurivora</name>
    <dbReference type="NCBI Taxonomy" id="936078"/>
    <lineage>
        <taxon>Eukaryota</taxon>
        <taxon>Fungi</taxon>
        <taxon>Dikarya</taxon>
        <taxon>Ascomycota</taxon>
        <taxon>Pezizomycotina</taxon>
        <taxon>Sordariomycetes</taxon>
        <taxon>Hypocreomycetidae</taxon>
        <taxon>Glomerellales</taxon>
        <taxon>Plectosphaerellaceae</taxon>
        <taxon>Plectosphaerella</taxon>
    </lineage>
</organism>
<dbReference type="EMBL" id="JAGSXJ010000047">
    <property type="protein sequence ID" value="KAH6662216.1"/>
    <property type="molecule type" value="Genomic_DNA"/>
</dbReference>
<gene>
    <name evidence="1" type="ORF">F5X68DRAFT_237773</name>
</gene>
<evidence type="ECO:0000313" key="1">
    <source>
        <dbReference type="EMBL" id="KAH6662216.1"/>
    </source>
</evidence>
<dbReference type="Proteomes" id="UP000770015">
    <property type="component" value="Unassembled WGS sequence"/>
</dbReference>
<keyword evidence="2" id="KW-1185">Reference proteome</keyword>
<accession>A0A9P8V0N0</accession>
<evidence type="ECO:0000313" key="2">
    <source>
        <dbReference type="Proteomes" id="UP000770015"/>
    </source>
</evidence>
<sequence>MPPPNEGGSSLPKAAPVTPMVFRNSINEHQYHMESLLVCLGRDYGRDTEEVKRRARDVNRALNVMLGSMKPEGPALTPRQSQIIMQLDAANSFSATTDTATVQELRLELLKTISYGNQRIHAALQSRSIHRPETPAGFETTLDRLVRRDREIREVLAKRLNVTPENVPDQIVWEELDREKKMAKAEQKEARKKAGISDDEAKEEVLPQEWTYCGRPYHRSLGPDEEIYFGTKD</sequence>
<reference evidence="1" key="1">
    <citation type="journal article" date="2021" name="Nat. Commun.">
        <title>Genetic determinants of endophytism in the Arabidopsis root mycobiome.</title>
        <authorList>
            <person name="Mesny F."/>
            <person name="Miyauchi S."/>
            <person name="Thiergart T."/>
            <person name="Pickel B."/>
            <person name="Atanasova L."/>
            <person name="Karlsson M."/>
            <person name="Huettel B."/>
            <person name="Barry K.W."/>
            <person name="Haridas S."/>
            <person name="Chen C."/>
            <person name="Bauer D."/>
            <person name="Andreopoulos W."/>
            <person name="Pangilinan J."/>
            <person name="LaButti K."/>
            <person name="Riley R."/>
            <person name="Lipzen A."/>
            <person name="Clum A."/>
            <person name="Drula E."/>
            <person name="Henrissat B."/>
            <person name="Kohler A."/>
            <person name="Grigoriev I.V."/>
            <person name="Martin F.M."/>
            <person name="Hacquard S."/>
        </authorList>
    </citation>
    <scope>NUCLEOTIDE SEQUENCE</scope>
    <source>
        <strain evidence="1">MPI-SDFR-AT-0117</strain>
    </source>
</reference>
<comment type="caution">
    <text evidence="1">The sequence shown here is derived from an EMBL/GenBank/DDBJ whole genome shotgun (WGS) entry which is preliminary data.</text>
</comment>
<protein>
    <submittedName>
        <fullName evidence="1">Uncharacterized protein</fullName>
    </submittedName>
</protein>
<name>A0A9P8V0N0_9PEZI</name>
<dbReference type="AlphaFoldDB" id="A0A9P8V0N0"/>